<evidence type="ECO:0000313" key="1">
    <source>
        <dbReference type="EMBL" id="PSJ59305.1"/>
    </source>
</evidence>
<sequence length="196" mass="21987">MVDVDGVLVHANSEDGRSWFTRLHEDLQISPDDLYEKFFAPHWNEIVTGQAGLLERLEPVLAEIAPRISSSDFLAYWFGQDARVDTTLLAEFQRYRAMGLKMHLATNQEHLRAAYLLETLGLSAHVDRVHYSAAVGHRKPDRGFFDTVAASVDLAPENLILIDDTLPNVEAARDAGWHAVHWTGEDPLADVLAPYL</sequence>
<dbReference type="EMBL" id="PXYL01000008">
    <property type="protein sequence ID" value="PSJ59305.1"/>
    <property type="molecule type" value="Genomic_DNA"/>
</dbReference>
<dbReference type="PANTHER" id="PTHR43611">
    <property type="entry name" value="ALPHA-D-GLUCOSE 1-PHOSPHATE PHOSPHATASE"/>
    <property type="match status" value="1"/>
</dbReference>
<name>A0A2P7SAF5_9HYPH</name>
<keyword evidence="2" id="KW-1185">Reference proteome</keyword>
<proteinExistence type="predicted"/>
<evidence type="ECO:0000313" key="2">
    <source>
        <dbReference type="Proteomes" id="UP000240653"/>
    </source>
</evidence>
<dbReference type="Proteomes" id="UP000240653">
    <property type="component" value="Unassembled WGS sequence"/>
</dbReference>
<dbReference type="Gene3D" id="3.40.50.1000">
    <property type="entry name" value="HAD superfamily/HAD-like"/>
    <property type="match status" value="1"/>
</dbReference>
<dbReference type="PANTHER" id="PTHR43611:SF3">
    <property type="entry name" value="FLAVIN MONONUCLEOTIDE HYDROLASE 1, CHLOROPLATIC"/>
    <property type="match status" value="1"/>
</dbReference>
<dbReference type="InterPro" id="IPR006439">
    <property type="entry name" value="HAD-SF_hydro_IA"/>
</dbReference>
<comment type="caution">
    <text evidence="1">The sequence shown here is derived from an EMBL/GenBank/DDBJ whole genome shotgun (WGS) entry which is preliminary data.</text>
</comment>
<dbReference type="InterPro" id="IPR023214">
    <property type="entry name" value="HAD_sf"/>
</dbReference>
<protein>
    <submittedName>
        <fullName evidence="1">Haloacid dehalogenase</fullName>
    </submittedName>
</protein>
<dbReference type="InterPro" id="IPR036412">
    <property type="entry name" value="HAD-like_sf"/>
</dbReference>
<dbReference type="Pfam" id="PF00702">
    <property type="entry name" value="Hydrolase"/>
    <property type="match status" value="1"/>
</dbReference>
<dbReference type="NCBIfam" id="TIGR01509">
    <property type="entry name" value="HAD-SF-IA-v3"/>
    <property type="match status" value="1"/>
</dbReference>
<dbReference type="AlphaFoldDB" id="A0A2P7SAF5"/>
<dbReference type="SFLD" id="SFLDG01129">
    <property type="entry name" value="C1.5:_HAD__Beta-PGM__Phosphata"/>
    <property type="match status" value="1"/>
</dbReference>
<dbReference type="SUPFAM" id="SSF56784">
    <property type="entry name" value="HAD-like"/>
    <property type="match status" value="1"/>
</dbReference>
<gene>
    <name evidence="1" type="ORF">C7I85_16980</name>
</gene>
<organism evidence="1 2">
    <name type="scientific">Pseudaminobacter soli</name>
    <name type="common">ex Li et al. 2025</name>
    <dbReference type="NCBI Taxonomy" id="1295366"/>
    <lineage>
        <taxon>Bacteria</taxon>
        <taxon>Pseudomonadati</taxon>
        <taxon>Pseudomonadota</taxon>
        <taxon>Alphaproteobacteria</taxon>
        <taxon>Hyphomicrobiales</taxon>
        <taxon>Phyllobacteriaceae</taxon>
        <taxon>Pseudaminobacter</taxon>
    </lineage>
</organism>
<dbReference type="SFLD" id="SFLDS00003">
    <property type="entry name" value="Haloacid_Dehalogenase"/>
    <property type="match status" value="1"/>
</dbReference>
<accession>A0A2P7SAF5</accession>
<reference evidence="1 2" key="1">
    <citation type="submission" date="2018-03" db="EMBL/GenBank/DDBJ databases">
        <title>The draft genome of Mesorhizobium soli JCM 19897.</title>
        <authorList>
            <person name="Li L."/>
            <person name="Liu L."/>
            <person name="Liang L."/>
            <person name="Wang T."/>
            <person name="Zhang X."/>
        </authorList>
    </citation>
    <scope>NUCLEOTIDE SEQUENCE [LARGE SCALE GENOMIC DNA]</scope>
    <source>
        <strain evidence="1 2">JCM 19897</strain>
    </source>
</reference>